<evidence type="ECO:0000256" key="1">
    <source>
        <dbReference type="SAM" id="MobiDB-lite"/>
    </source>
</evidence>
<sequence length="77" mass="8863">MSKLFFFVGFLLLVSLTEISSIFSHGVHRKVRHGYNFMEKIDTEISNELTDTQDRARRNVAEEKDGDWPGCAPSCRK</sequence>
<feature type="signal peptide" evidence="2">
    <location>
        <begin position="1"/>
        <end position="19"/>
    </location>
</feature>
<protein>
    <submittedName>
        <fullName evidence="3">Uncharacterized protein</fullName>
    </submittedName>
</protein>
<evidence type="ECO:0000313" key="3">
    <source>
        <dbReference type="EMBL" id="CAK8695858.1"/>
    </source>
</evidence>
<feature type="region of interest" description="Disordered" evidence="1">
    <location>
        <begin position="52"/>
        <end position="77"/>
    </location>
</feature>
<gene>
    <name evidence="3" type="ORF">CVLEPA_LOCUS29073</name>
</gene>
<dbReference type="EMBL" id="CAWYQH010000152">
    <property type="protein sequence ID" value="CAK8695858.1"/>
    <property type="molecule type" value="Genomic_DNA"/>
</dbReference>
<evidence type="ECO:0000256" key="2">
    <source>
        <dbReference type="SAM" id="SignalP"/>
    </source>
</evidence>
<keyword evidence="4" id="KW-1185">Reference proteome</keyword>
<dbReference type="Proteomes" id="UP001642483">
    <property type="component" value="Unassembled WGS sequence"/>
</dbReference>
<comment type="caution">
    <text evidence="3">The sequence shown here is derived from an EMBL/GenBank/DDBJ whole genome shotgun (WGS) entry which is preliminary data.</text>
</comment>
<evidence type="ECO:0000313" key="4">
    <source>
        <dbReference type="Proteomes" id="UP001642483"/>
    </source>
</evidence>
<keyword evidence="2" id="KW-0732">Signal</keyword>
<reference evidence="3 4" key="1">
    <citation type="submission" date="2024-02" db="EMBL/GenBank/DDBJ databases">
        <authorList>
            <person name="Daric V."/>
            <person name="Darras S."/>
        </authorList>
    </citation>
    <scope>NUCLEOTIDE SEQUENCE [LARGE SCALE GENOMIC DNA]</scope>
</reference>
<feature type="compositionally biased region" description="Basic and acidic residues" evidence="1">
    <location>
        <begin position="52"/>
        <end position="67"/>
    </location>
</feature>
<organism evidence="3 4">
    <name type="scientific">Clavelina lepadiformis</name>
    <name type="common">Light-bulb sea squirt</name>
    <name type="synonym">Ascidia lepadiformis</name>
    <dbReference type="NCBI Taxonomy" id="159417"/>
    <lineage>
        <taxon>Eukaryota</taxon>
        <taxon>Metazoa</taxon>
        <taxon>Chordata</taxon>
        <taxon>Tunicata</taxon>
        <taxon>Ascidiacea</taxon>
        <taxon>Aplousobranchia</taxon>
        <taxon>Clavelinidae</taxon>
        <taxon>Clavelina</taxon>
    </lineage>
</organism>
<feature type="chain" id="PRO_5047318010" evidence="2">
    <location>
        <begin position="20"/>
        <end position="77"/>
    </location>
</feature>
<name>A0ABP0GVV4_CLALP</name>
<proteinExistence type="predicted"/>
<accession>A0ABP0GVV4</accession>